<feature type="transmembrane region" description="Helical" evidence="10">
    <location>
        <begin position="74"/>
        <end position="95"/>
    </location>
</feature>
<keyword evidence="5 10" id="KW-0472">Membrane</keyword>
<evidence type="ECO:0000256" key="11">
    <source>
        <dbReference type="SAM" id="MobiDB-lite"/>
    </source>
</evidence>
<keyword evidence="6 10" id="KW-0407">Ion channel</keyword>
<evidence type="ECO:0000256" key="3">
    <source>
        <dbReference type="ARBA" id="ARBA00022692"/>
    </source>
</evidence>
<feature type="region of interest" description="Disordered" evidence="11">
    <location>
        <begin position="1"/>
        <end position="30"/>
    </location>
</feature>
<evidence type="ECO:0000313" key="13">
    <source>
        <dbReference type="Proteomes" id="UP001595923"/>
    </source>
</evidence>
<evidence type="ECO:0000256" key="6">
    <source>
        <dbReference type="ARBA" id="ARBA00023303"/>
    </source>
</evidence>
<feature type="transmembrane region" description="Helical" evidence="10">
    <location>
        <begin position="135"/>
        <end position="154"/>
    </location>
</feature>
<feature type="binding site" evidence="10">
    <location>
        <position position="111"/>
    </location>
    <ligand>
        <name>Na(+)</name>
        <dbReference type="ChEBI" id="CHEBI:29101"/>
        <note>structural</note>
    </ligand>
</feature>
<gene>
    <name evidence="10" type="primary">fluC</name>
    <name evidence="10" type="synonym">crcB</name>
    <name evidence="12" type="ORF">ACFO4E_24835</name>
</gene>
<feature type="transmembrane region" description="Helical" evidence="10">
    <location>
        <begin position="40"/>
        <end position="62"/>
    </location>
</feature>
<dbReference type="Pfam" id="PF02537">
    <property type="entry name" value="CRCB"/>
    <property type="match status" value="1"/>
</dbReference>
<dbReference type="EMBL" id="JBHSFQ010000032">
    <property type="protein sequence ID" value="MFC4565095.1"/>
    <property type="molecule type" value="Genomic_DNA"/>
</dbReference>
<feature type="binding site" evidence="10">
    <location>
        <position position="114"/>
    </location>
    <ligand>
        <name>Na(+)</name>
        <dbReference type="ChEBI" id="CHEBI:29101"/>
        <note>structural</note>
    </ligand>
</feature>
<accession>A0ABV9E4C3</accession>
<dbReference type="PANTHER" id="PTHR28259:SF1">
    <property type="entry name" value="FLUORIDE EXPORT PROTEIN 1-RELATED"/>
    <property type="match status" value="1"/>
</dbReference>
<keyword evidence="10" id="KW-0813">Transport</keyword>
<keyword evidence="3 10" id="KW-0812">Transmembrane</keyword>
<evidence type="ECO:0000256" key="1">
    <source>
        <dbReference type="ARBA" id="ARBA00004651"/>
    </source>
</evidence>
<dbReference type="PANTHER" id="PTHR28259">
    <property type="entry name" value="FLUORIDE EXPORT PROTEIN 1-RELATED"/>
    <property type="match status" value="1"/>
</dbReference>
<reference evidence="13" key="1">
    <citation type="journal article" date="2019" name="Int. J. Syst. Evol. Microbiol.">
        <title>The Global Catalogue of Microorganisms (GCM) 10K type strain sequencing project: providing services to taxonomists for standard genome sequencing and annotation.</title>
        <authorList>
            <consortium name="The Broad Institute Genomics Platform"/>
            <consortium name="The Broad Institute Genome Sequencing Center for Infectious Disease"/>
            <person name="Wu L."/>
            <person name="Ma J."/>
        </authorList>
    </citation>
    <scope>NUCLEOTIDE SEQUENCE [LARGE SCALE GENOMIC DNA]</scope>
    <source>
        <strain evidence="13">XZYJ18</strain>
    </source>
</reference>
<keyword evidence="10" id="KW-0406">Ion transport</keyword>
<evidence type="ECO:0000256" key="10">
    <source>
        <dbReference type="HAMAP-Rule" id="MF_00454"/>
    </source>
</evidence>
<proteinExistence type="inferred from homology"/>
<comment type="function">
    <text evidence="9 10">Fluoride-specific ion channel. Important for reducing fluoride concentration in the cell, thus reducing its toxicity.</text>
</comment>
<comment type="subcellular location">
    <subcellularLocation>
        <location evidence="1 10">Cell membrane</location>
        <topology evidence="1 10">Multi-pass membrane protein</topology>
    </subcellularLocation>
</comment>
<dbReference type="HAMAP" id="MF_00454">
    <property type="entry name" value="FluC"/>
    <property type="match status" value="1"/>
</dbReference>
<evidence type="ECO:0000256" key="9">
    <source>
        <dbReference type="ARBA" id="ARBA00049940"/>
    </source>
</evidence>
<dbReference type="Proteomes" id="UP001595923">
    <property type="component" value="Unassembled WGS sequence"/>
</dbReference>
<feature type="compositionally biased region" description="Pro residues" evidence="11">
    <location>
        <begin position="19"/>
        <end position="30"/>
    </location>
</feature>
<evidence type="ECO:0000313" key="12">
    <source>
        <dbReference type="EMBL" id="MFC4565095.1"/>
    </source>
</evidence>
<feature type="compositionally biased region" description="Basic and acidic residues" evidence="11">
    <location>
        <begin position="1"/>
        <end position="14"/>
    </location>
</feature>
<evidence type="ECO:0000256" key="5">
    <source>
        <dbReference type="ARBA" id="ARBA00023136"/>
    </source>
</evidence>
<sequence>MDHVPDPVERRAPIDPDIGPVPAPAAPPAAPVPPRVRADVLAAIAAGGALGACARYGAAAALPAPPGAFAWSTLLVNVSGCLLIGVLMVLVVGVWPDARLLRPFWGVGVLGGYTSFSTYVGDAEAMLAAGAPGPALAYLAATLIGGLCAVWTGWSLAERVLRAAAPAPAATDVSEGEAGR</sequence>
<dbReference type="InterPro" id="IPR003691">
    <property type="entry name" value="FluC"/>
</dbReference>
<keyword evidence="10" id="KW-0915">Sodium</keyword>
<keyword evidence="13" id="KW-1185">Reference proteome</keyword>
<comment type="activity regulation">
    <text evidence="10">Na(+) is not transported, but it plays an essential structural role and its presence is essential for fluoride channel function.</text>
</comment>
<keyword evidence="10" id="KW-0479">Metal-binding</keyword>
<keyword evidence="2 10" id="KW-1003">Cell membrane</keyword>
<organism evidence="12 13">
    <name type="scientific">Nocardiopsis mangrovi</name>
    <dbReference type="NCBI Taxonomy" id="1179818"/>
    <lineage>
        <taxon>Bacteria</taxon>
        <taxon>Bacillati</taxon>
        <taxon>Actinomycetota</taxon>
        <taxon>Actinomycetes</taxon>
        <taxon>Streptosporangiales</taxon>
        <taxon>Nocardiopsidaceae</taxon>
        <taxon>Nocardiopsis</taxon>
    </lineage>
</organism>
<comment type="similarity">
    <text evidence="7 10">Belongs to the fluoride channel Fluc/FEX (TC 1.A.43) family.</text>
</comment>
<keyword evidence="4 10" id="KW-1133">Transmembrane helix</keyword>
<comment type="catalytic activity">
    <reaction evidence="8">
        <text>fluoride(in) = fluoride(out)</text>
        <dbReference type="Rhea" id="RHEA:76159"/>
        <dbReference type="ChEBI" id="CHEBI:17051"/>
    </reaction>
    <physiologicalReaction direction="left-to-right" evidence="8">
        <dbReference type="Rhea" id="RHEA:76160"/>
    </physiologicalReaction>
</comment>
<evidence type="ECO:0000256" key="8">
    <source>
        <dbReference type="ARBA" id="ARBA00035585"/>
    </source>
</evidence>
<dbReference type="RefSeq" id="WP_378578761.1">
    <property type="nucleotide sequence ID" value="NZ_JBHSFQ010000032.1"/>
</dbReference>
<evidence type="ECO:0000256" key="2">
    <source>
        <dbReference type="ARBA" id="ARBA00022475"/>
    </source>
</evidence>
<evidence type="ECO:0000256" key="7">
    <source>
        <dbReference type="ARBA" id="ARBA00035120"/>
    </source>
</evidence>
<comment type="caution">
    <text evidence="12">The sequence shown here is derived from an EMBL/GenBank/DDBJ whole genome shotgun (WGS) entry which is preliminary data.</text>
</comment>
<evidence type="ECO:0000256" key="4">
    <source>
        <dbReference type="ARBA" id="ARBA00022989"/>
    </source>
</evidence>
<protein>
    <recommendedName>
        <fullName evidence="10">Fluoride-specific ion channel FluC</fullName>
    </recommendedName>
</protein>
<name>A0ABV9E4C3_9ACTN</name>